<dbReference type="GeneID" id="25566617"/>
<accession>A0A0L0DH76</accession>
<dbReference type="InterPro" id="IPR036259">
    <property type="entry name" value="MFS_trans_sf"/>
</dbReference>
<evidence type="ECO:0000256" key="6">
    <source>
        <dbReference type="SAM" id="Phobius"/>
    </source>
</evidence>
<dbReference type="GO" id="GO:0016020">
    <property type="term" value="C:membrane"/>
    <property type="evidence" value="ECO:0007669"/>
    <property type="project" value="InterPro"/>
</dbReference>
<dbReference type="GO" id="GO:0035435">
    <property type="term" value="P:phosphate ion transmembrane transport"/>
    <property type="evidence" value="ECO:0007669"/>
    <property type="project" value="TreeGrafter"/>
</dbReference>
<reference evidence="8 9" key="1">
    <citation type="submission" date="2010-05" db="EMBL/GenBank/DDBJ databases">
        <title>The Genome Sequence of Thecamonas trahens ATCC 50062.</title>
        <authorList>
            <consortium name="The Broad Institute Genome Sequencing Platform"/>
            <person name="Russ C."/>
            <person name="Cuomo C."/>
            <person name="Shea T."/>
            <person name="Young S.K."/>
            <person name="Zeng Q."/>
            <person name="Koehrsen M."/>
            <person name="Haas B."/>
            <person name="Borodovsky M."/>
            <person name="Guigo R."/>
            <person name="Alvarado L."/>
            <person name="Berlin A."/>
            <person name="Bochicchio J."/>
            <person name="Borenstein D."/>
            <person name="Chapman S."/>
            <person name="Chen Z."/>
            <person name="Freedman E."/>
            <person name="Gellesch M."/>
            <person name="Goldberg J."/>
            <person name="Griggs A."/>
            <person name="Gujja S."/>
            <person name="Heilman E."/>
            <person name="Heiman D."/>
            <person name="Hepburn T."/>
            <person name="Howarth C."/>
            <person name="Jen D."/>
            <person name="Larson L."/>
            <person name="Mehta T."/>
            <person name="Park D."/>
            <person name="Pearson M."/>
            <person name="Roberts A."/>
            <person name="Saif S."/>
            <person name="Shenoy N."/>
            <person name="Sisk P."/>
            <person name="Stolte C."/>
            <person name="Sykes S."/>
            <person name="Thomson T."/>
            <person name="Walk T."/>
            <person name="White J."/>
            <person name="Yandava C."/>
            <person name="Burger G."/>
            <person name="Gray M.W."/>
            <person name="Holland P.W.H."/>
            <person name="King N."/>
            <person name="Lang F.B.F."/>
            <person name="Roger A.J."/>
            <person name="Ruiz-Trillo I."/>
            <person name="Lander E."/>
            <person name="Nusbaum C."/>
        </authorList>
    </citation>
    <scope>NUCLEOTIDE SEQUENCE [LARGE SCALE GENOMIC DNA]</scope>
    <source>
        <strain evidence="8 9">ATCC 50062</strain>
    </source>
</reference>
<comment type="similarity">
    <text evidence="2">Belongs to the major facilitator superfamily. Organophosphate:Pi antiporter (OPA) (TC 2.A.1.4) family.</text>
</comment>
<dbReference type="OrthoDB" id="3639251at2759"/>
<keyword evidence="4 6" id="KW-1133">Transmembrane helix</keyword>
<dbReference type="Gene3D" id="1.20.1250.20">
    <property type="entry name" value="MFS general substrate transporter like domains"/>
    <property type="match status" value="2"/>
</dbReference>
<feature type="transmembrane region" description="Helical" evidence="6">
    <location>
        <begin position="371"/>
        <end position="398"/>
    </location>
</feature>
<sequence length="436" mass="44795">MAGKDGGSGEGGRGVVECGSETARRRAVAGMCVAGMAYYTAWKSWAFVGKEIMAELEVDKAALGSLSSALILAYAASKFVVAPLADTVDVRLMLAGGLAASALVALAFASVSSLPLMVLLWAGNGLLNGAWWPPCGKLLIFWFPPDQRGTWWGVVSTTRPLAGALLAFIVPPLAATYGWRMAIAIPSVVSLLAAGLVLAWTAPPPATAGEQSAASPVKVTAKKAAVKEAVSGNASSVSALLTNPSMWWLNLACAFCLAVKVALGDWLVMWLEEKRGFDKASAAALIFWLEVGYGSGSLTCGWISDTFCGGSRAKVNLWAQVVASAALGWLFYGPLPAPQLSLPAVVFVFGAAINMPATLIGMVASEKVTPSLAATACGIVGGVGYLGASLCGFPLGALVQAYGWPMAETLLVTFSVGAAIAMVPLIGDAPVPAHVE</sequence>
<evidence type="ECO:0000256" key="5">
    <source>
        <dbReference type="ARBA" id="ARBA00023136"/>
    </source>
</evidence>
<dbReference type="EMBL" id="GL349469">
    <property type="protein sequence ID" value="KNC51704.1"/>
    <property type="molecule type" value="Genomic_DNA"/>
</dbReference>
<protein>
    <submittedName>
        <fullName evidence="8">Regulatory protein UhpC</fullName>
    </submittedName>
</protein>
<dbReference type="InterPro" id="IPR051337">
    <property type="entry name" value="OPA_Antiporter"/>
</dbReference>
<keyword evidence="9" id="KW-1185">Reference proteome</keyword>
<feature type="transmembrane region" description="Helical" evidence="6">
    <location>
        <begin position="151"/>
        <end position="170"/>
    </location>
</feature>
<feature type="transmembrane region" description="Helical" evidence="6">
    <location>
        <begin position="182"/>
        <end position="202"/>
    </location>
</feature>
<evidence type="ECO:0000256" key="1">
    <source>
        <dbReference type="ARBA" id="ARBA00004127"/>
    </source>
</evidence>
<dbReference type="Proteomes" id="UP000054408">
    <property type="component" value="Unassembled WGS sequence"/>
</dbReference>
<keyword evidence="5 6" id="KW-0472">Membrane</keyword>
<feature type="transmembrane region" description="Helical" evidence="6">
    <location>
        <begin position="410"/>
        <end position="427"/>
    </location>
</feature>
<dbReference type="GO" id="GO:0061513">
    <property type="term" value="F:glucose 6-phosphate:phosphate antiporter activity"/>
    <property type="evidence" value="ECO:0007669"/>
    <property type="project" value="TreeGrafter"/>
</dbReference>
<proteinExistence type="inferred from homology"/>
<dbReference type="PIRSF" id="PIRSF002808">
    <property type="entry name" value="Hexose_phosphate_transp"/>
    <property type="match status" value="1"/>
</dbReference>
<evidence type="ECO:0000256" key="2">
    <source>
        <dbReference type="ARBA" id="ARBA00009598"/>
    </source>
</evidence>
<organism evidence="8 9">
    <name type="scientific">Thecamonas trahens ATCC 50062</name>
    <dbReference type="NCBI Taxonomy" id="461836"/>
    <lineage>
        <taxon>Eukaryota</taxon>
        <taxon>Apusozoa</taxon>
        <taxon>Apusomonadida</taxon>
        <taxon>Apusomonadidae</taxon>
        <taxon>Thecamonas</taxon>
    </lineage>
</organism>
<name>A0A0L0DH76_THETB</name>
<evidence type="ECO:0000259" key="7">
    <source>
        <dbReference type="PROSITE" id="PS50850"/>
    </source>
</evidence>
<dbReference type="Pfam" id="PF07690">
    <property type="entry name" value="MFS_1"/>
    <property type="match status" value="1"/>
</dbReference>
<dbReference type="eggNOG" id="KOG2533">
    <property type="taxonomic scope" value="Eukaryota"/>
</dbReference>
<evidence type="ECO:0000313" key="8">
    <source>
        <dbReference type="EMBL" id="KNC51704.1"/>
    </source>
</evidence>
<dbReference type="InterPro" id="IPR011701">
    <property type="entry name" value="MFS"/>
</dbReference>
<keyword evidence="3 6" id="KW-0812">Transmembrane</keyword>
<dbReference type="SUPFAM" id="SSF103473">
    <property type="entry name" value="MFS general substrate transporter"/>
    <property type="match status" value="1"/>
</dbReference>
<dbReference type="GO" id="GO:0012505">
    <property type="term" value="C:endomembrane system"/>
    <property type="evidence" value="ECO:0007669"/>
    <property type="project" value="UniProtKB-SubCell"/>
</dbReference>
<evidence type="ECO:0000256" key="4">
    <source>
        <dbReference type="ARBA" id="ARBA00022989"/>
    </source>
</evidence>
<comment type="subcellular location">
    <subcellularLocation>
        <location evidence="1">Endomembrane system</location>
        <topology evidence="1">Multi-pass membrane protein</topology>
    </subcellularLocation>
</comment>
<dbReference type="STRING" id="461836.A0A0L0DH76"/>
<feature type="transmembrane region" description="Helical" evidence="6">
    <location>
        <begin position="61"/>
        <end position="81"/>
    </location>
</feature>
<dbReference type="PANTHER" id="PTHR43826">
    <property type="entry name" value="GLUCOSE-6-PHOSPHATE EXCHANGER SLC37A4"/>
    <property type="match status" value="1"/>
</dbReference>
<dbReference type="InterPro" id="IPR000849">
    <property type="entry name" value="Sugar_P_transporter"/>
</dbReference>
<dbReference type="OMA" id="NAWFQGW"/>
<dbReference type="RefSeq" id="XP_013755833.1">
    <property type="nucleotide sequence ID" value="XM_013900379.1"/>
</dbReference>
<feature type="transmembrane region" description="Helical" evidence="6">
    <location>
        <begin position="283"/>
        <end position="304"/>
    </location>
</feature>
<feature type="transmembrane region" description="Helical" evidence="6">
    <location>
        <begin position="316"/>
        <end position="332"/>
    </location>
</feature>
<feature type="domain" description="Major facilitator superfamily (MFS) profile" evidence="7">
    <location>
        <begin position="23"/>
        <end position="436"/>
    </location>
</feature>
<dbReference type="PROSITE" id="PS50850">
    <property type="entry name" value="MFS"/>
    <property type="match status" value="1"/>
</dbReference>
<dbReference type="PANTHER" id="PTHR43826:SF3">
    <property type="entry name" value="GLUCOSE-6-PHOSPHATE EXCHANGER SLC37A4"/>
    <property type="match status" value="1"/>
</dbReference>
<gene>
    <name evidence="8" type="ORF">AMSG_07770</name>
</gene>
<dbReference type="AlphaFoldDB" id="A0A0L0DH76"/>
<feature type="transmembrane region" description="Helical" evidence="6">
    <location>
        <begin position="93"/>
        <end position="122"/>
    </location>
</feature>
<feature type="transmembrane region" description="Helical" evidence="6">
    <location>
        <begin position="344"/>
        <end position="365"/>
    </location>
</feature>
<evidence type="ECO:0000313" key="9">
    <source>
        <dbReference type="Proteomes" id="UP000054408"/>
    </source>
</evidence>
<evidence type="ECO:0000256" key="3">
    <source>
        <dbReference type="ARBA" id="ARBA00022692"/>
    </source>
</evidence>
<dbReference type="InterPro" id="IPR020846">
    <property type="entry name" value="MFS_dom"/>
</dbReference>
<feature type="transmembrane region" description="Helical" evidence="6">
    <location>
        <begin position="247"/>
        <end position="271"/>
    </location>
</feature>